<dbReference type="Pfam" id="PF08668">
    <property type="entry name" value="HDOD"/>
    <property type="match status" value="1"/>
</dbReference>
<dbReference type="PANTHER" id="PTHR33525:SF3">
    <property type="entry name" value="RIBONUCLEASE Y"/>
    <property type="match status" value="1"/>
</dbReference>
<name>A0A7T6AQE9_9BACT</name>
<dbReference type="InterPro" id="IPR013976">
    <property type="entry name" value="HDOD"/>
</dbReference>
<dbReference type="KEGG" id="dog:HP555_05910"/>
<sequence length="279" mass="31332">MAEQSAFLKQLKQYVESERFSLPVFDPVSLRIQLELVKKDPNLRTIEKLITGDQALSGNLLKVANSPLYRGLVVTTSVRSALTRLGLTEITRIVLAGISKRNFRSGDRQLDGLMKKLWQHSMGCAFAAGMLSNCLDFGVLQHEAFTAGLMHDIGKLLILKVVAERKKRMRGLDISTNLLVEAMDSLHAEQGYLLLKHIHMPESMAVISRDHHLENVSSDQYVLLLVRLANRICHQMGIGLKHEPDHDLLMIPDAQVVGLKQPDLEKVQHFLITTPELFS</sequence>
<dbReference type="PROSITE" id="PS51833">
    <property type="entry name" value="HDOD"/>
    <property type="match status" value="1"/>
</dbReference>
<reference evidence="2 3" key="1">
    <citation type="submission" date="2020-05" db="EMBL/GenBank/DDBJ databases">
        <title>Complete genome of Desulfobulbus oligotrophicus.</title>
        <authorList>
            <person name="Podar M."/>
        </authorList>
    </citation>
    <scope>NUCLEOTIDE SEQUENCE [LARGE SCALE GENOMIC DNA]</scope>
    <source>
        <strain evidence="2 3">Prop6</strain>
    </source>
</reference>
<dbReference type="InterPro" id="IPR052340">
    <property type="entry name" value="RNase_Y/CdgJ"/>
</dbReference>
<proteinExistence type="predicted"/>
<feature type="domain" description="HDOD" evidence="1">
    <location>
        <begin position="22"/>
        <end position="214"/>
    </location>
</feature>
<dbReference type="Gene3D" id="1.10.3210.10">
    <property type="entry name" value="Hypothetical protein af1432"/>
    <property type="match status" value="1"/>
</dbReference>
<accession>A0A7T6AQE9</accession>
<evidence type="ECO:0000259" key="1">
    <source>
        <dbReference type="PROSITE" id="PS51833"/>
    </source>
</evidence>
<dbReference type="AlphaFoldDB" id="A0A7T6AQE9"/>
<keyword evidence="3" id="KW-1185">Reference proteome</keyword>
<evidence type="ECO:0000313" key="3">
    <source>
        <dbReference type="Proteomes" id="UP000596092"/>
    </source>
</evidence>
<dbReference type="SUPFAM" id="SSF109604">
    <property type="entry name" value="HD-domain/PDEase-like"/>
    <property type="match status" value="1"/>
</dbReference>
<dbReference type="RefSeq" id="WP_199264254.1">
    <property type="nucleotide sequence ID" value="NZ_CP054140.1"/>
</dbReference>
<organism evidence="2 3">
    <name type="scientific">Desulfobulbus oligotrophicus</name>
    <dbReference type="NCBI Taxonomy" id="1909699"/>
    <lineage>
        <taxon>Bacteria</taxon>
        <taxon>Pseudomonadati</taxon>
        <taxon>Thermodesulfobacteriota</taxon>
        <taxon>Desulfobulbia</taxon>
        <taxon>Desulfobulbales</taxon>
        <taxon>Desulfobulbaceae</taxon>
        <taxon>Desulfobulbus</taxon>
    </lineage>
</organism>
<dbReference type="PANTHER" id="PTHR33525">
    <property type="match status" value="1"/>
</dbReference>
<dbReference type="Proteomes" id="UP000596092">
    <property type="component" value="Chromosome"/>
</dbReference>
<dbReference type="EMBL" id="CP054140">
    <property type="protein sequence ID" value="QQG65433.1"/>
    <property type="molecule type" value="Genomic_DNA"/>
</dbReference>
<gene>
    <name evidence="2" type="ORF">HP555_05910</name>
</gene>
<evidence type="ECO:0000313" key="2">
    <source>
        <dbReference type="EMBL" id="QQG65433.1"/>
    </source>
</evidence>
<protein>
    <submittedName>
        <fullName evidence="2">HDOD domain-containing protein</fullName>
    </submittedName>
</protein>